<feature type="domain" description="Glycosyltransferase 2-like" evidence="2">
    <location>
        <begin position="7"/>
        <end position="133"/>
    </location>
</feature>
<dbReference type="Proteomes" id="UP000274117">
    <property type="component" value="Unassembled WGS sequence"/>
</dbReference>
<protein>
    <submittedName>
        <fullName evidence="3">Glycosyltransferase</fullName>
    </submittedName>
</protein>
<organism evidence="3 4">
    <name type="scientific">Streptococcus suis</name>
    <dbReference type="NCBI Taxonomy" id="1307"/>
    <lineage>
        <taxon>Bacteria</taxon>
        <taxon>Bacillati</taxon>
        <taxon>Bacillota</taxon>
        <taxon>Bacilli</taxon>
        <taxon>Lactobacillales</taxon>
        <taxon>Streptococcaceae</taxon>
        <taxon>Streptococcus</taxon>
    </lineage>
</organism>
<evidence type="ECO:0000259" key="2">
    <source>
        <dbReference type="Pfam" id="PF00535"/>
    </source>
</evidence>
<gene>
    <name evidence="3" type="ORF">EI998_08025</name>
</gene>
<evidence type="ECO:0000256" key="1">
    <source>
        <dbReference type="SAM" id="MobiDB-lite"/>
    </source>
</evidence>
<evidence type="ECO:0000313" key="3">
    <source>
        <dbReference type="EMBL" id="RRR51712.1"/>
    </source>
</evidence>
<dbReference type="GO" id="GO:0016758">
    <property type="term" value="F:hexosyltransferase activity"/>
    <property type="evidence" value="ECO:0007669"/>
    <property type="project" value="UniProtKB-ARBA"/>
</dbReference>
<feature type="compositionally biased region" description="Polar residues" evidence="1">
    <location>
        <begin position="203"/>
        <end position="213"/>
    </location>
</feature>
<proteinExistence type="predicted"/>
<dbReference type="InterPro" id="IPR029044">
    <property type="entry name" value="Nucleotide-diphossugar_trans"/>
</dbReference>
<dbReference type="PANTHER" id="PTHR22916:SF3">
    <property type="entry name" value="UDP-GLCNAC:BETAGAL BETA-1,3-N-ACETYLGLUCOSAMINYLTRANSFERASE-LIKE PROTEIN 1"/>
    <property type="match status" value="1"/>
</dbReference>
<feature type="region of interest" description="Disordered" evidence="1">
    <location>
        <begin position="203"/>
        <end position="223"/>
    </location>
</feature>
<reference evidence="3 4" key="1">
    <citation type="submission" date="2018-11" db="EMBL/GenBank/DDBJ databases">
        <authorList>
            <person name="Stevens M.J."/>
            <person name="Cernela N."/>
            <person name="Spoerry Serrano N."/>
            <person name="Schmitt S."/>
            <person name="Schrenzel J."/>
            <person name="Stephan R."/>
        </authorList>
    </citation>
    <scope>NUCLEOTIDE SEQUENCE [LARGE SCALE GENOMIC DNA]</scope>
    <source>
        <strain evidence="3 4">PP422</strain>
    </source>
</reference>
<dbReference type="PANTHER" id="PTHR22916">
    <property type="entry name" value="GLYCOSYLTRANSFERASE"/>
    <property type="match status" value="1"/>
</dbReference>
<keyword evidence="3" id="KW-0808">Transferase</keyword>
<comment type="caution">
    <text evidence="3">The sequence shown here is derived from an EMBL/GenBank/DDBJ whole genome shotgun (WGS) entry which is preliminary data.</text>
</comment>
<reference evidence="3 4" key="2">
    <citation type="submission" date="2018-12" db="EMBL/GenBank/DDBJ databases">
        <title>Whole-genome sequences of fifteen clinical Streptococcus suis strains isolated from pigs between 2006 and 2018.</title>
        <authorList>
            <person name="Stevens M.J.A."/>
            <person name="Cernela N."/>
            <person name="Spoerry Serrano N."/>
            <person name="Schmitt S."/>
            <person name="Schrenzel J."/>
            <person name="Stephan R."/>
        </authorList>
    </citation>
    <scope>NUCLEOTIDE SEQUENCE [LARGE SCALE GENOMIC DNA]</scope>
    <source>
        <strain evidence="3 4">PP422</strain>
    </source>
</reference>
<accession>A0A3R8T7S0</accession>
<dbReference type="AlphaFoldDB" id="A0A3R8T7S0"/>
<dbReference type="Gene3D" id="3.90.550.10">
    <property type="entry name" value="Spore Coat Polysaccharide Biosynthesis Protein SpsA, Chain A"/>
    <property type="match status" value="1"/>
</dbReference>
<dbReference type="InterPro" id="IPR001173">
    <property type="entry name" value="Glyco_trans_2-like"/>
</dbReference>
<dbReference type="CDD" id="cd00761">
    <property type="entry name" value="Glyco_tranf_GTA_type"/>
    <property type="match status" value="1"/>
</dbReference>
<name>A0A3R8T7S0_STRSU</name>
<sequence length="314" mass="36094">MVAPKVSIIVPVYNTEQYIAECIQSILQQSLKDIELILVNDCSTDRSLQILKTYQQEDSRVTVIDLPENVGVGDARNKGIDISSGEFVAFVDSDDLVKVDMFEKLYQQAKKDQADLVLCDTGTLSSDGREKTVWHKPIFGKARLQDIYHNTQPTARMVARTLIDQTNFRFLSGMGEGIYFELMIAANTITTVPEKLYIYRSRQGSLSTTPNPDNNRKSMENSRIMGQRNPDYADYFTFKMIEDLLQMVANAVKIGDKTAYQDAVTELAKLNFKQNPFIPTFYKREYSWHRYYLKVYLLPANYYLGRMISLLLFR</sequence>
<dbReference type="EMBL" id="RSDO01000014">
    <property type="protein sequence ID" value="RRR51712.1"/>
    <property type="molecule type" value="Genomic_DNA"/>
</dbReference>
<dbReference type="SUPFAM" id="SSF53448">
    <property type="entry name" value="Nucleotide-diphospho-sugar transferases"/>
    <property type="match status" value="1"/>
</dbReference>
<evidence type="ECO:0000313" key="4">
    <source>
        <dbReference type="Proteomes" id="UP000274117"/>
    </source>
</evidence>
<dbReference type="Pfam" id="PF00535">
    <property type="entry name" value="Glycos_transf_2"/>
    <property type="match status" value="1"/>
</dbReference>